<proteinExistence type="predicted"/>
<organism evidence="4">
    <name type="scientific">Salpingoeca rosetta (strain ATCC 50818 / BSB-021)</name>
    <dbReference type="NCBI Taxonomy" id="946362"/>
    <lineage>
        <taxon>Eukaryota</taxon>
        <taxon>Choanoflagellata</taxon>
        <taxon>Craspedida</taxon>
        <taxon>Salpingoecidae</taxon>
        <taxon>Salpingoeca</taxon>
    </lineage>
</organism>
<feature type="signal peptide" evidence="1">
    <location>
        <begin position="1"/>
        <end position="29"/>
    </location>
</feature>
<dbReference type="Pfam" id="PF13088">
    <property type="entry name" value="BNR_2"/>
    <property type="match status" value="1"/>
</dbReference>
<dbReference type="InterPro" id="IPR036278">
    <property type="entry name" value="Sialidase_sf"/>
</dbReference>
<feature type="domain" description="Sialidase" evidence="2">
    <location>
        <begin position="65"/>
        <end position="347"/>
    </location>
</feature>
<dbReference type="OMA" id="GCNDQAI"/>
<dbReference type="SUPFAM" id="SSF50939">
    <property type="entry name" value="Sialidases"/>
    <property type="match status" value="1"/>
</dbReference>
<accession>F2TXP8</accession>
<evidence type="ECO:0000313" key="3">
    <source>
        <dbReference type="EMBL" id="EGD76157.1"/>
    </source>
</evidence>
<dbReference type="PANTHER" id="PTHR43752">
    <property type="entry name" value="BNR/ASP-BOX REPEAT FAMILY PROTEIN"/>
    <property type="match status" value="1"/>
</dbReference>
<dbReference type="GeneID" id="16078927"/>
<dbReference type="PANTHER" id="PTHR43752:SF2">
    <property type="entry name" value="BNR_ASP-BOX REPEAT FAMILY PROTEIN"/>
    <property type="match status" value="1"/>
</dbReference>
<dbReference type="InterPro" id="IPR011040">
    <property type="entry name" value="Sialidase"/>
</dbReference>
<protein>
    <recommendedName>
        <fullName evidence="2">Sialidase domain-containing protein</fullName>
    </recommendedName>
</protein>
<feature type="chain" id="PRO_5003288211" description="Sialidase domain-containing protein" evidence="1">
    <location>
        <begin position="30"/>
        <end position="376"/>
    </location>
</feature>
<dbReference type="Proteomes" id="UP000007799">
    <property type="component" value="Unassembled WGS sequence"/>
</dbReference>
<dbReference type="InParanoid" id="F2TXP8"/>
<sequence length="376" mass="40571">MMTSFSNCTFLLFAVVVVAVAACVSTCAAATTATAGTAVSHHWVFQTNASIVYSHMSMIEALPDGTLVAAFQGSSLSEGCNDQAIFFTSSKDGGVTWAPAVVAQNDTLALWGPVLRFDKATNKLWLFFSASTKYQNRDKPGCGSFKRSYPGGEVRYVTSTDGGATWTNPVVILPFEARGQVSKVTANHMIITATGRWMLPFWQEPRTVYDKGLSASGVLVSDDNGTTWTTRGSIHNNSTWLIENTLHQFQDSSLIQLFRTQAGYIYESWSTDNGNTWTTAMPSSLLNPNSKVCLTRGSVNGSAILAYNPSKTARTPLVLAQSSLTGHTWTTTASLDNDPNMSFEYPTPLLHAGRVFTTYSANSSKGIKLAISPISS</sequence>
<keyword evidence="1" id="KW-0732">Signal</keyword>
<name>F2TXP8_SALR5</name>
<evidence type="ECO:0000259" key="2">
    <source>
        <dbReference type="Pfam" id="PF13088"/>
    </source>
</evidence>
<dbReference type="KEGG" id="sre:PTSG_00864"/>
<dbReference type="Gene3D" id="2.120.10.10">
    <property type="match status" value="1"/>
</dbReference>
<gene>
    <name evidence="3" type="ORF">PTSG_00864</name>
</gene>
<dbReference type="eggNOG" id="ENOG502QTE2">
    <property type="taxonomic scope" value="Eukaryota"/>
</dbReference>
<dbReference type="RefSeq" id="XP_004998332.1">
    <property type="nucleotide sequence ID" value="XM_004998275.1"/>
</dbReference>
<reference evidence="3" key="1">
    <citation type="submission" date="2009-08" db="EMBL/GenBank/DDBJ databases">
        <title>Annotation of Salpingoeca rosetta.</title>
        <authorList>
            <consortium name="The Broad Institute Genome Sequencing Platform"/>
            <person name="Russ C."/>
            <person name="Cuomo C."/>
            <person name="Burger G."/>
            <person name="Gray M.W."/>
            <person name="Holland P.W.H."/>
            <person name="King N."/>
            <person name="Lang F.B.F."/>
            <person name="Roger A.J."/>
            <person name="Ruiz-Trillo I."/>
            <person name="Young S.K."/>
            <person name="Zeng Q."/>
            <person name="Gargeya S."/>
            <person name="Alvarado L."/>
            <person name="Berlin A."/>
            <person name="Chapman S.B."/>
            <person name="Chen Z."/>
            <person name="Freedman E."/>
            <person name="Gellesch M."/>
            <person name="Goldberg J."/>
            <person name="Griggs A."/>
            <person name="Gujja S."/>
            <person name="Heilman E."/>
            <person name="Heiman D."/>
            <person name="Howarth C."/>
            <person name="Mehta T."/>
            <person name="Neiman D."/>
            <person name="Pearson M."/>
            <person name="Roberts A."/>
            <person name="Saif S."/>
            <person name="Shea T."/>
            <person name="Shenoy N."/>
            <person name="Sisk P."/>
            <person name="Stolte C."/>
            <person name="Sykes S."/>
            <person name="White J."/>
            <person name="Yandava C."/>
            <person name="Haas B."/>
            <person name="Nusbaum C."/>
            <person name="Birren B."/>
        </authorList>
    </citation>
    <scope>NUCLEOTIDE SEQUENCE [LARGE SCALE GENOMIC DNA]</scope>
    <source>
        <strain evidence="3">ATCC 50818</strain>
    </source>
</reference>
<keyword evidence="4" id="KW-1185">Reference proteome</keyword>
<dbReference type="OrthoDB" id="504663at2759"/>
<dbReference type="EMBL" id="GL832956">
    <property type="protein sequence ID" value="EGD76157.1"/>
    <property type="molecule type" value="Genomic_DNA"/>
</dbReference>
<dbReference type="AlphaFoldDB" id="F2TXP8"/>
<evidence type="ECO:0000313" key="4">
    <source>
        <dbReference type="Proteomes" id="UP000007799"/>
    </source>
</evidence>
<evidence type="ECO:0000256" key="1">
    <source>
        <dbReference type="SAM" id="SignalP"/>
    </source>
</evidence>
<dbReference type="CDD" id="cd15482">
    <property type="entry name" value="Sialidase_non-viral"/>
    <property type="match status" value="1"/>
</dbReference>